<evidence type="ECO:0000256" key="3">
    <source>
        <dbReference type="ARBA" id="ARBA00022833"/>
    </source>
</evidence>
<dbReference type="PROSITE" id="PS01102">
    <property type="entry name" value="ZF_DKSA_1"/>
    <property type="match status" value="1"/>
</dbReference>
<keyword evidence="3" id="KW-0862">Zinc</keyword>
<evidence type="ECO:0000313" key="6">
    <source>
        <dbReference type="EMBL" id="PJC81892.1"/>
    </source>
</evidence>
<keyword evidence="1" id="KW-0479">Metal-binding</keyword>
<dbReference type="Proteomes" id="UP000229370">
    <property type="component" value="Unassembled WGS sequence"/>
</dbReference>
<evidence type="ECO:0000259" key="5">
    <source>
        <dbReference type="Pfam" id="PF01258"/>
    </source>
</evidence>
<reference evidence="7" key="1">
    <citation type="submission" date="2017-09" db="EMBL/GenBank/DDBJ databases">
        <title>Depth-based differentiation of microbial function through sediment-hosted aquifers and enrichment of novel symbionts in the deep terrestrial subsurface.</title>
        <authorList>
            <person name="Probst A.J."/>
            <person name="Ladd B."/>
            <person name="Jarett J.K."/>
            <person name="Geller-Mcgrath D.E."/>
            <person name="Sieber C.M.K."/>
            <person name="Emerson J.B."/>
            <person name="Anantharaman K."/>
            <person name="Thomas B.C."/>
            <person name="Malmstrom R."/>
            <person name="Stieglmeier M."/>
            <person name="Klingl A."/>
            <person name="Woyke T."/>
            <person name="Ryan C.M."/>
            <person name="Banfield J.F."/>
        </authorList>
    </citation>
    <scope>NUCLEOTIDE SEQUENCE [LARGE SCALE GENOMIC DNA]</scope>
</reference>
<feature type="domain" description="Zinc finger DksA/TraR C4-type" evidence="5">
    <location>
        <begin position="86"/>
        <end position="116"/>
    </location>
</feature>
<gene>
    <name evidence="6" type="ORF">CO007_02210</name>
</gene>
<dbReference type="EMBL" id="PFQK01000042">
    <property type="protein sequence ID" value="PJC81892.1"/>
    <property type="molecule type" value="Genomic_DNA"/>
</dbReference>
<dbReference type="InterPro" id="IPR000962">
    <property type="entry name" value="Znf_DskA_TraR"/>
</dbReference>
<evidence type="ECO:0000313" key="7">
    <source>
        <dbReference type="Proteomes" id="UP000229370"/>
    </source>
</evidence>
<dbReference type="InterPro" id="IPR020458">
    <property type="entry name" value="Znf_DskA_TraR_CS"/>
</dbReference>
<evidence type="ECO:0000256" key="1">
    <source>
        <dbReference type="ARBA" id="ARBA00022723"/>
    </source>
</evidence>
<dbReference type="SUPFAM" id="SSF57716">
    <property type="entry name" value="Glucocorticoid receptor-like (DNA-binding domain)"/>
    <property type="match status" value="1"/>
</dbReference>
<dbReference type="Pfam" id="PF01258">
    <property type="entry name" value="zf-dskA_traR"/>
    <property type="match status" value="1"/>
</dbReference>
<dbReference type="PANTHER" id="PTHR33823:SF4">
    <property type="entry name" value="GENERAL STRESS PROTEIN 16O"/>
    <property type="match status" value="1"/>
</dbReference>
<comment type="caution">
    <text evidence="6">The sequence shown here is derived from an EMBL/GenBank/DDBJ whole genome shotgun (WGS) entry which is preliminary data.</text>
</comment>
<proteinExistence type="predicted"/>
<sequence length="120" mass="13831">MSKKLLKEFITLQKGKLQTELKRILLQVETLKKDDPFADPDHVSDNAAVDTDVREQVGHETIEAQVKDLQRRIKDIKLVLTRINKSYGCCERCGQQIAKARLKLIPEARFCVICEKKLRV</sequence>
<dbReference type="AlphaFoldDB" id="A0A2M8GMY4"/>
<dbReference type="PANTHER" id="PTHR33823">
    <property type="entry name" value="RNA POLYMERASE-BINDING TRANSCRIPTION FACTOR DKSA-RELATED"/>
    <property type="match status" value="1"/>
</dbReference>
<keyword evidence="2" id="KW-0863">Zinc-finger</keyword>
<organism evidence="6 7">
    <name type="scientific">Candidatus Roizmanbacteria bacterium CG_4_8_14_3_um_filter_36_10</name>
    <dbReference type="NCBI Taxonomy" id="1974834"/>
    <lineage>
        <taxon>Bacteria</taxon>
        <taxon>Candidatus Roizmaniibacteriota</taxon>
    </lineage>
</organism>
<feature type="zinc finger region" description="dksA C4-type" evidence="4">
    <location>
        <begin position="90"/>
        <end position="114"/>
    </location>
</feature>
<accession>A0A2M8GMY4</accession>
<name>A0A2M8GMY4_9BACT</name>
<evidence type="ECO:0000256" key="4">
    <source>
        <dbReference type="PROSITE-ProRule" id="PRU00510"/>
    </source>
</evidence>
<dbReference type="GO" id="GO:0008270">
    <property type="term" value="F:zinc ion binding"/>
    <property type="evidence" value="ECO:0007669"/>
    <property type="project" value="UniProtKB-KW"/>
</dbReference>
<evidence type="ECO:0000256" key="2">
    <source>
        <dbReference type="ARBA" id="ARBA00022771"/>
    </source>
</evidence>
<dbReference type="PROSITE" id="PS51128">
    <property type="entry name" value="ZF_DKSA_2"/>
    <property type="match status" value="1"/>
</dbReference>
<protein>
    <recommendedName>
        <fullName evidence="5">Zinc finger DksA/TraR C4-type domain-containing protein</fullName>
    </recommendedName>
</protein>
<dbReference type="Gene3D" id="1.20.120.910">
    <property type="entry name" value="DksA, coiled-coil domain"/>
    <property type="match status" value="1"/>
</dbReference>